<reference evidence="1 2" key="1">
    <citation type="submission" date="2016-04" db="EMBL/GenBank/DDBJ databases">
        <title>Complete genome sequence of Bacillus oceanisediminis strain 2691.</title>
        <authorList>
            <person name="Jeong H."/>
            <person name="Kim H.J."/>
            <person name="Lee D.-W."/>
        </authorList>
    </citation>
    <scope>NUCLEOTIDE SEQUENCE [LARGE SCALE GENOMIC DNA]</scope>
    <source>
        <strain evidence="1 2">2691</strain>
    </source>
</reference>
<accession>A0A160MBC5</accession>
<dbReference type="KEGG" id="bon:A361_13525"/>
<evidence type="ECO:0000313" key="2">
    <source>
        <dbReference type="Proteomes" id="UP000077856"/>
    </source>
</evidence>
<name>A0A160MBC5_9BACI</name>
<dbReference type="Proteomes" id="UP000077856">
    <property type="component" value="Chromosome"/>
</dbReference>
<sequence>MDKFIRSNNQFIIFAIKTAYAEKADFSHLISLLTIERQTYVHFHTRRHIFLLPFSINIMFHEDKRRKALEEQS</sequence>
<dbReference type="AlphaFoldDB" id="A0A160MBC5"/>
<organism evidence="1 2">
    <name type="scientific">Cytobacillus oceanisediminis 2691</name>
    <dbReference type="NCBI Taxonomy" id="1196031"/>
    <lineage>
        <taxon>Bacteria</taxon>
        <taxon>Bacillati</taxon>
        <taxon>Bacillota</taxon>
        <taxon>Bacilli</taxon>
        <taxon>Bacillales</taxon>
        <taxon>Bacillaceae</taxon>
        <taxon>Cytobacillus</taxon>
    </lineage>
</organism>
<dbReference type="EMBL" id="CP015506">
    <property type="protein sequence ID" value="AND40122.1"/>
    <property type="molecule type" value="Genomic_DNA"/>
</dbReference>
<dbReference type="RefSeq" id="WP_019381059.1">
    <property type="nucleotide sequence ID" value="NZ_CP015506.1"/>
</dbReference>
<gene>
    <name evidence="1" type="ORF">A361_13525</name>
</gene>
<protein>
    <submittedName>
        <fullName evidence="1">Uncharacterized protein</fullName>
    </submittedName>
</protein>
<evidence type="ECO:0000313" key="1">
    <source>
        <dbReference type="EMBL" id="AND40122.1"/>
    </source>
</evidence>
<proteinExistence type="predicted"/>